<dbReference type="Proteomes" id="UP001601442">
    <property type="component" value="Unassembled WGS sequence"/>
</dbReference>
<dbReference type="RefSeq" id="WP_387398539.1">
    <property type="nucleotide sequence ID" value="NZ_JBIAMT010000005.1"/>
</dbReference>
<reference evidence="1 2" key="1">
    <citation type="submission" date="2024-10" db="EMBL/GenBank/DDBJ databases">
        <title>The Natural Products Discovery Center: Release of the First 8490 Sequenced Strains for Exploring Actinobacteria Biosynthetic Diversity.</title>
        <authorList>
            <person name="Kalkreuter E."/>
            <person name="Kautsar S.A."/>
            <person name="Yang D."/>
            <person name="Bader C.D."/>
            <person name="Teijaro C.N."/>
            <person name="Fluegel L."/>
            <person name="Davis C.M."/>
            <person name="Simpson J.R."/>
            <person name="Lauterbach L."/>
            <person name="Steele A.D."/>
            <person name="Gui C."/>
            <person name="Meng S."/>
            <person name="Li G."/>
            <person name="Viehrig K."/>
            <person name="Ye F."/>
            <person name="Su P."/>
            <person name="Kiefer A.F."/>
            <person name="Nichols A."/>
            <person name="Cepeda A.J."/>
            <person name="Yan W."/>
            <person name="Fan B."/>
            <person name="Jiang Y."/>
            <person name="Adhikari A."/>
            <person name="Zheng C.-J."/>
            <person name="Schuster L."/>
            <person name="Cowan T.M."/>
            <person name="Smanski M.J."/>
            <person name="Chevrette M.G."/>
            <person name="De Carvalho L.P.S."/>
            <person name="Shen B."/>
        </authorList>
    </citation>
    <scope>NUCLEOTIDE SEQUENCE [LARGE SCALE GENOMIC DNA]</scope>
    <source>
        <strain evidence="1 2">NPDC004119</strain>
    </source>
</reference>
<proteinExistence type="predicted"/>
<gene>
    <name evidence="1" type="ORF">ACFYU5_25560</name>
</gene>
<accession>A0ABW6P9G3</accession>
<protein>
    <recommendedName>
        <fullName evidence="3">SseB protein N-terminal domain-containing protein</fullName>
    </recommendedName>
</protein>
<sequence>MNPGAGAAGRSPLRPSALFVAEERRRRMTRSEVAALHAAIVTVSMRMSAAGEPIIYLRGFYLPEPQGWFAVFAADSPQIVQRLLGIIQLSNVQVRPAVEFLPPEGVSLSTAPGRLAEGCGHPGCGSGPSS</sequence>
<evidence type="ECO:0008006" key="3">
    <source>
        <dbReference type="Google" id="ProtNLM"/>
    </source>
</evidence>
<organism evidence="1 2">
    <name type="scientific">Nocardia aobensis</name>
    <dbReference type="NCBI Taxonomy" id="257277"/>
    <lineage>
        <taxon>Bacteria</taxon>
        <taxon>Bacillati</taxon>
        <taxon>Actinomycetota</taxon>
        <taxon>Actinomycetes</taxon>
        <taxon>Mycobacteriales</taxon>
        <taxon>Nocardiaceae</taxon>
        <taxon>Nocardia</taxon>
    </lineage>
</organism>
<evidence type="ECO:0000313" key="2">
    <source>
        <dbReference type="Proteomes" id="UP001601442"/>
    </source>
</evidence>
<keyword evidence="2" id="KW-1185">Reference proteome</keyword>
<name>A0ABW6P9G3_9NOCA</name>
<dbReference type="EMBL" id="JBIAMT010000005">
    <property type="protein sequence ID" value="MFF0499791.1"/>
    <property type="molecule type" value="Genomic_DNA"/>
</dbReference>
<comment type="caution">
    <text evidence="1">The sequence shown here is derived from an EMBL/GenBank/DDBJ whole genome shotgun (WGS) entry which is preliminary data.</text>
</comment>
<evidence type="ECO:0000313" key="1">
    <source>
        <dbReference type="EMBL" id="MFF0499791.1"/>
    </source>
</evidence>